<reference evidence="2" key="1">
    <citation type="journal article" date="2019" name="Int. J. Syst. Evol. Microbiol.">
        <title>The Global Catalogue of Microorganisms (GCM) 10K type strain sequencing project: providing services to taxonomists for standard genome sequencing and annotation.</title>
        <authorList>
            <consortium name="The Broad Institute Genomics Platform"/>
            <consortium name="The Broad Institute Genome Sequencing Center for Infectious Disease"/>
            <person name="Wu L."/>
            <person name="Ma J."/>
        </authorList>
    </citation>
    <scope>NUCLEOTIDE SEQUENCE [LARGE SCALE GENOMIC DNA]</scope>
    <source>
        <strain evidence="2">CGMCC 4.1641</strain>
    </source>
</reference>
<dbReference type="InterPro" id="IPR029058">
    <property type="entry name" value="AB_hydrolase_fold"/>
</dbReference>
<accession>A0ABV8SAQ7</accession>
<dbReference type="GO" id="GO:0016787">
    <property type="term" value="F:hydrolase activity"/>
    <property type="evidence" value="ECO:0007669"/>
    <property type="project" value="UniProtKB-KW"/>
</dbReference>
<dbReference type="RefSeq" id="WP_204605773.1">
    <property type="nucleotide sequence ID" value="NZ_JBHSED010000017.1"/>
</dbReference>
<dbReference type="Gene3D" id="3.40.50.1820">
    <property type="entry name" value="alpha/beta hydrolase"/>
    <property type="match status" value="1"/>
</dbReference>
<organism evidence="1 2">
    <name type="scientific">Cohnella boryungensis</name>
    <dbReference type="NCBI Taxonomy" id="768479"/>
    <lineage>
        <taxon>Bacteria</taxon>
        <taxon>Bacillati</taxon>
        <taxon>Bacillota</taxon>
        <taxon>Bacilli</taxon>
        <taxon>Bacillales</taxon>
        <taxon>Paenibacillaceae</taxon>
        <taxon>Cohnella</taxon>
    </lineage>
</organism>
<gene>
    <name evidence="1" type="ORF">ACFO1S_11240</name>
</gene>
<keyword evidence="1" id="KW-0378">Hydrolase</keyword>
<proteinExistence type="predicted"/>
<dbReference type="InterPro" id="IPR050261">
    <property type="entry name" value="FrsA_esterase"/>
</dbReference>
<dbReference type="Pfam" id="PF12715">
    <property type="entry name" value="Abhydrolase_7"/>
    <property type="match status" value="1"/>
</dbReference>
<evidence type="ECO:0000313" key="2">
    <source>
        <dbReference type="Proteomes" id="UP001595755"/>
    </source>
</evidence>
<dbReference type="SUPFAM" id="SSF53474">
    <property type="entry name" value="alpha/beta-Hydrolases"/>
    <property type="match status" value="1"/>
</dbReference>
<dbReference type="InterPro" id="IPR025890">
    <property type="entry name" value="Abhydrolase_bac"/>
</dbReference>
<dbReference type="Proteomes" id="UP001595755">
    <property type="component" value="Unassembled WGS sequence"/>
</dbReference>
<name>A0ABV8SAQ7_9BACL</name>
<keyword evidence="2" id="KW-1185">Reference proteome</keyword>
<comment type="caution">
    <text evidence="1">The sequence shown here is derived from an EMBL/GenBank/DDBJ whole genome shotgun (WGS) entry which is preliminary data.</text>
</comment>
<dbReference type="PANTHER" id="PTHR22946:SF8">
    <property type="entry name" value="ACETYL XYLAN ESTERASE DOMAIN-CONTAINING PROTEIN"/>
    <property type="match status" value="1"/>
</dbReference>
<dbReference type="PANTHER" id="PTHR22946">
    <property type="entry name" value="DIENELACTONE HYDROLASE DOMAIN-CONTAINING PROTEIN-RELATED"/>
    <property type="match status" value="1"/>
</dbReference>
<protein>
    <submittedName>
        <fullName evidence="1">Dienelactone hydrolase family protein</fullName>
        <ecNumber evidence="1">3.1.-.-</ecNumber>
    </submittedName>
</protein>
<evidence type="ECO:0000313" key="1">
    <source>
        <dbReference type="EMBL" id="MFC4304013.1"/>
    </source>
</evidence>
<dbReference type="EC" id="3.1.-.-" evidence="1"/>
<sequence>MTKLEHYLDEIKRQAAEARQARGLPVSAEARSELAAAFGRLLGRFPEPAIHPEPQLLERKVCDGYTRELVEIDTVEGLRMRVYVLVPDRAAEEPAPAVIALHGHGYGAREIVGLEPDGTERSGPAGLHKDFAVSLAREGFVAIAPELIGFGDRRLEEDILQGPGQSSCFRLAVHLLLSGRTLAGLRVRETSIAIDYAQSRTEVNPDRIGIMGISGGGLVAGFTAALDPRIGCAVVSGYASLFEESILDRNHCLDNYIPGILPEAEMPELLGLIAPRGLFLESGDTDRVFPREPAVKAYEQLRRLYAEAGAPNSVQADFFEGGHEINGGPAYAWLRERLAASSATTRGE</sequence>
<dbReference type="EMBL" id="JBHSED010000017">
    <property type="protein sequence ID" value="MFC4304013.1"/>
    <property type="molecule type" value="Genomic_DNA"/>
</dbReference>